<comment type="caution">
    <text evidence="2">The sequence shown here is derived from an EMBL/GenBank/DDBJ whole genome shotgun (WGS) entry which is preliminary data.</text>
</comment>
<protein>
    <submittedName>
        <fullName evidence="2">Uncharacterized protein</fullName>
    </submittedName>
</protein>
<dbReference type="EMBL" id="JANPWB010000006">
    <property type="protein sequence ID" value="KAJ1179879.1"/>
    <property type="molecule type" value="Genomic_DNA"/>
</dbReference>
<dbReference type="AlphaFoldDB" id="A0AAV7TUQ1"/>
<evidence type="ECO:0000313" key="2">
    <source>
        <dbReference type="EMBL" id="KAJ1179879.1"/>
    </source>
</evidence>
<gene>
    <name evidence="2" type="ORF">NDU88_005111</name>
</gene>
<sequence length="115" mass="12369">MGESHWAWQGLGAQLQGSVDRGTRCGSRKVCIRQGDLLPSRGYIGSRRVSRVGGVSEGRVPGALYAHTLVLSSAPDPTQQAGSCENSLPGEKRQRQHMRQSNTRERLGDVALAGN</sequence>
<evidence type="ECO:0000256" key="1">
    <source>
        <dbReference type="SAM" id="MobiDB-lite"/>
    </source>
</evidence>
<evidence type="ECO:0000313" key="3">
    <source>
        <dbReference type="Proteomes" id="UP001066276"/>
    </source>
</evidence>
<keyword evidence="3" id="KW-1185">Reference proteome</keyword>
<accession>A0AAV7TUQ1</accession>
<feature type="region of interest" description="Disordered" evidence="1">
    <location>
        <begin position="74"/>
        <end position="115"/>
    </location>
</feature>
<proteinExistence type="predicted"/>
<reference evidence="2" key="1">
    <citation type="journal article" date="2022" name="bioRxiv">
        <title>Sequencing and chromosome-scale assembly of the giantPleurodeles waltlgenome.</title>
        <authorList>
            <person name="Brown T."/>
            <person name="Elewa A."/>
            <person name="Iarovenko S."/>
            <person name="Subramanian E."/>
            <person name="Araus A.J."/>
            <person name="Petzold A."/>
            <person name="Susuki M."/>
            <person name="Suzuki K.-i.T."/>
            <person name="Hayashi T."/>
            <person name="Toyoda A."/>
            <person name="Oliveira C."/>
            <person name="Osipova E."/>
            <person name="Leigh N.D."/>
            <person name="Simon A."/>
            <person name="Yun M.H."/>
        </authorList>
    </citation>
    <scope>NUCLEOTIDE SEQUENCE</scope>
    <source>
        <strain evidence="2">20211129_DDA</strain>
        <tissue evidence="2">Liver</tissue>
    </source>
</reference>
<organism evidence="2 3">
    <name type="scientific">Pleurodeles waltl</name>
    <name type="common">Iberian ribbed newt</name>
    <dbReference type="NCBI Taxonomy" id="8319"/>
    <lineage>
        <taxon>Eukaryota</taxon>
        <taxon>Metazoa</taxon>
        <taxon>Chordata</taxon>
        <taxon>Craniata</taxon>
        <taxon>Vertebrata</taxon>
        <taxon>Euteleostomi</taxon>
        <taxon>Amphibia</taxon>
        <taxon>Batrachia</taxon>
        <taxon>Caudata</taxon>
        <taxon>Salamandroidea</taxon>
        <taxon>Salamandridae</taxon>
        <taxon>Pleurodelinae</taxon>
        <taxon>Pleurodeles</taxon>
    </lineage>
</organism>
<feature type="compositionally biased region" description="Polar residues" evidence="1">
    <location>
        <begin position="75"/>
        <end position="86"/>
    </location>
</feature>
<name>A0AAV7TUQ1_PLEWA</name>
<dbReference type="Proteomes" id="UP001066276">
    <property type="component" value="Chromosome 3_2"/>
</dbReference>